<dbReference type="Gene3D" id="3.90.226.10">
    <property type="entry name" value="2-enoyl-CoA Hydratase, Chain A, domain 1"/>
    <property type="match status" value="1"/>
</dbReference>
<organism evidence="2 3">
    <name type="scientific">Rhizobium gallicum bv. gallicum R602sp</name>
    <dbReference type="NCBI Taxonomy" id="1041138"/>
    <lineage>
        <taxon>Bacteria</taxon>
        <taxon>Pseudomonadati</taxon>
        <taxon>Pseudomonadota</taxon>
        <taxon>Alphaproteobacteria</taxon>
        <taxon>Hyphomicrobiales</taxon>
        <taxon>Rhizobiaceae</taxon>
        <taxon>Rhizobium/Agrobacterium group</taxon>
        <taxon>Rhizobium</taxon>
    </lineage>
</organism>
<accession>A0A0B4WZZ4</accession>
<protein>
    <submittedName>
        <fullName evidence="2">ATP-dependent Clp protease protein</fullName>
    </submittedName>
</protein>
<dbReference type="AlphaFoldDB" id="A0A0B4WZZ4"/>
<feature type="region of interest" description="Disordered" evidence="1">
    <location>
        <begin position="53"/>
        <end position="78"/>
    </location>
</feature>
<evidence type="ECO:0000256" key="1">
    <source>
        <dbReference type="SAM" id="MobiDB-lite"/>
    </source>
</evidence>
<keyword evidence="2" id="KW-0645">Protease</keyword>
<dbReference type="KEGG" id="rga:RGR602_CH01128"/>
<dbReference type="GO" id="GO:0006508">
    <property type="term" value="P:proteolysis"/>
    <property type="evidence" value="ECO:0007669"/>
    <property type="project" value="UniProtKB-KW"/>
</dbReference>
<dbReference type="GO" id="GO:0008233">
    <property type="term" value="F:peptidase activity"/>
    <property type="evidence" value="ECO:0007669"/>
    <property type="project" value="UniProtKB-KW"/>
</dbReference>
<evidence type="ECO:0000313" key="3">
    <source>
        <dbReference type="Proteomes" id="UP000031368"/>
    </source>
</evidence>
<gene>
    <name evidence="2" type="ORF">RGR602_CH01128</name>
</gene>
<dbReference type="InterPro" id="IPR029045">
    <property type="entry name" value="ClpP/crotonase-like_dom_sf"/>
</dbReference>
<sequence>MRLETAGQRLKDYVLSTEDGTLVRHAFHALLAASIVLAVIDWREISAANAKLPGFDPAQPETMPVLPPALTEGGPQAPPSEITTSIELLKQPIRFELQPGGVLLAQGAIELGAAARFEQEIAARGEYVKTVSLDSPGGAVGDALAMSKLIRERKIGTRVASGALCASSCPIIMAGGVTREAEDGAVIGVHQVFNGSKEKLSPERAMSEAQRTTAGVTRHLGDMGIKPGLWLHAMETPPDRLYYLTQEEIAKFALATTPEKVATRKAK</sequence>
<dbReference type="EMBL" id="CP006877">
    <property type="protein sequence ID" value="AJD40486.1"/>
    <property type="molecule type" value="Genomic_DNA"/>
</dbReference>
<keyword evidence="2" id="KW-0378">Hydrolase</keyword>
<reference evidence="2 3" key="1">
    <citation type="submission" date="2013-11" db="EMBL/GenBank/DDBJ databases">
        <title>Complete genome sequence of Rhizobium gallicum bv. gallicum R602.</title>
        <authorList>
            <person name="Bustos P."/>
            <person name="Santamaria R.I."/>
            <person name="Lozano L."/>
            <person name="Acosta J.L."/>
            <person name="Ormeno-Orrillo E."/>
            <person name="Rogel M.A."/>
            <person name="Romero D."/>
            <person name="Cevallos M.A."/>
            <person name="Martinez-Romero E."/>
            <person name="Gonzalez V."/>
        </authorList>
    </citation>
    <scope>NUCLEOTIDE SEQUENCE [LARGE SCALE GENOMIC DNA]</scope>
    <source>
        <strain evidence="2 3">R602</strain>
    </source>
</reference>
<dbReference type="SUPFAM" id="SSF52096">
    <property type="entry name" value="ClpP/crotonase"/>
    <property type="match status" value="1"/>
</dbReference>
<evidence type="ECO:0000313" key="2">
    <source>
        <dbReference type="EMBL" id="AJD40486.1"/>
    </source>
</evidence>
<dbReference type="HOGENOM" id="CLU_072288_0_0_5"/>
<name>A0A0B4WZZ4_9HYPH</name>
<keyword evidence="3" id="KW-1185">Reference proteome</keyword>
<proteinExistence type="predicted"/>
<dbReference type="Proteomes" id="UP000031368">
    <property type="component" value="Chromosome"/>
</dbReference>
<dbReference type="RefSeq" id="WP_039844294.1">
    <property type="nucleotide sequence ID" value="NZ_CP006877.1"/>
</dbReference>